<feature type="compositionally biased region" description="Polar residues" evidence="1">
    <location>
        <begin position="826"/>
        <end position="841"/>
    </location>
</feature>
<dbReference type="AlphaFoldDB" id="G7DV52"/>
<feature type="region of interest" description="Disordered" evidence="1">
    <location>
        <begin position="1107"/>
        <end position="1132"/>
    </location>
</feature>
<dbReference type="OrthoDB" id="5593376at2759"/>
<dbReference type="InParanoid" id="G7DV52"/>
<feature type="compositionally biased region" description="Polar residues" evidence="1">
    <location>
        <begin position="1256"/>
        <end position="1268"/>
    </location>
</feature>
<feature type="compositionally biased region" description="Basic and acidic residues" evidence="1">
    <location>
        <begin position="314"/>
        <end position="328"/>
    </location>
</feature>
<organism evidence="2 3">
    <name type="scientific">Mixia osmundae (strain CBS 9802 / IAM 14324 / JCM 22182 / KY 12970)</name>
    <dbReference type="NCBI Taxonomy" id="764103"/>
    <lineage>
        <taxon>Eukaryota</taxon>
        <taxon>Fungi</taxon>
        <taxon>Dikarya</taxon>
        <taxon>Basidiomycota</taxon>
        <taxon>Pucciniomycotina</taxon>
        <taxon>Mixiomycetes</taxon>
        <taxon>Mixiales</taxon>
        <taxon>Mixiaceae</taxon>
        <taxon>Mixia</taxon>
    </lineage>
</organism>
<feature type="region of interest" description="Disordered" evidence="1">
    <location>
        <begin position="76"/>
        <end position="95"/>
    </location>
</feature>
<keyword evidence="3" id="KW-1185">Reference proteome</keyword>
<feature type="compositionally biased region" description="Polar residues" evidence="1">
    <location>
        <begin position="155"/>
        <end position="166"/>
    </location>
</feature>
<dbReference type="HOGENOM" id="CLU_264193_0_0_1"/>
<sequence>MSTAQPPATPPVTLEQAANGLLTGLAQPQSTGSTSAAAHLDQILKHSDIELDCPTNLLPPTLQTAYADLSASSSSSETAHASTTSGTANSSRPSSRTYGHTFTFGSSFNKPTFGSFFGQPSTLAYAPADSPGPRAWERSNPQNYSLTALAPTHSPAPSNASPQTTHHTTKFGPHINGSGFSFASWSAQTSPAASTPGSEASSVSSTVATSYGNASMSNGSSAPRRRMVWPPHDPNLDLHGTLIAHSGLTDRMNATTTTTTCQPFFDEASRHGNIFTPLEDLPVRRPSLTDHGRIASAPVSIPTVSASPVTYLHESAKSTEKLDHERSASHPSLPSQQEQEQLVSLVSGALTNGTPGQQNHERAHSSQSAHLSSGIQGRTRSYSRSSQKRPPDATSLPQAGHASRPGSRPVTPPSRAYNNFYHAQGSRTNGMHQSQDDSDHLDTSSYFDAAHSDREFASARSSPQLLRHLARYSALQSPAITTQLSSGSDRSRSNRIGHGDAGSADDGDPAIQLMRDLESAVEHLHQQLSRFSDVIRYRGKMDPSDFDDTWSVFHSTANLLRDRLEQTIVSSEQRVDLSRPLKDVPGGPMRNLRRVQSMLPIPSTSPLAAANHAPVSPVVAPAASRSLQLAVSEAASEARPVPARTESTLSRIDETARASPDGMNAQAQRSPIAADLIVTQQAIDHAQAQMLLQIGSRPDESHTLAINPQLYAHAPLLPLEQRALAMASAQAVQSVTTSPAISEDVARARSESQQASNGPTMAQLQAEHQLSNQVLAVQHRALRTGLPRINTTPESMQVPISRDGRGLSQDPSDHDSEHLLPPGTLTAGNSRRPSSASTARQTPPPAVVRMESVRVERERGETIEWDLSTALAKEHPNPISDELKRKLDAIFEHWLQGICDDLDAKDEKGDNIHQPLMLKKLQKIDESGDYRPFKFRIQAFTSSFSRAVYDAGLSEADCPMKTIKVYLWAQPFIARFNEEGKKCKSRGNHIWTVDAKKMPQGGWQFRAHERHIVIPSQKTLRSGDEWSWEPRIWDQQNAPLGADWSASILPSWVRIVAREDSSAVVDFKGVVPSESGRQEFLLRASFEEAGQTYSFERAFALDVAVEEDTSKSGSNSASDTPDSKYDPSMPFENGVGRLSRAPSLAMDLGEKTPLPTSVSLPDPTLPTFAPAPDLLSMDMAAVRDQMIEESMQAQMNAQAASLALYEDGGPLYLASEPSTMTALDTLSSQLFAGNTPGDQFATLMASQFDLPPDMQQEPNAAPATSQLQ</sequence>
<dbReference type="eggNOG" id="ENOG502RYKD">
    <property type="taxonomic scope" value="Eukaryota"/>
</dbReference>
<dbReference type="Proteomes" id="UP000009131">
    <property type="component" value="Unassembled WGS sequence"/>
</dbReference>
<feature type="region of interest" description="Disordered" evidence="1">
    <location>
        <begin position="785"/>
        <end position="846"/>
    </location>
</feature>
<protein>
    <submittedName>
        <fullName evidence="2">Uncharacterized protein</fullName>
    </submittedName>
</protein>
<feature type="compositionally biased region" description="Polar residues" evidence="1">
    <location>
        <begin position="365"/>
        <end position="385"/>
    </location>
</feature>
<name>G7DV52_MIXOS</name>
<feature type="region of interest" description="Disordered" evidence="1">
    <location>
        <begin position="1249"/>
        <end position="1268"/>
    </location>
</feature>
<dbReference type="EMBL" id="BABT02000035">
    <property type="protein sequence ID" value="GAA94462.1"/>
    <property type="molecule type" value="Genomic_DNA"/>
</dbReference>
<feature type="compositionally biased region" description="Low complexity" evidence="1">
    <location>
        <begin position="76"/>
        <end position="91"/>
    </location>
</feature>
<feature type="compositionally biased region" description="Polar residues" evidence="1">
    <location>
        <begin position="329"/>
        <end position="358"/>
    </location>
</feature>
<comment type="caution">
    <text evidence="2">The sequence shown here is derived from an EMBL/GenBank/DDBJ whole genome shotgun (WGS) entry which is preliminary data.</text>
</comment>
<reference evidence="2 3" key="2">
    <citation type="journal article" date="2012" name="Open Biol.">
        <title>Characteristics of nucleosomes and linker DNA regions on the genome of the basidiomycete Mixia osmundae revealed by mono- and dinucleosome mapping.</title>
        <authorList>
            <person name="Nishida H."/>
            <person name="Kondo S."/>
            <person name="Matsumoto T."/>
            <person name="Suzuki Y."/>
            <person name="Yoshikawa H."/>
            <person name="Taylor T.D."/>
            <person name="Sugiyama J."/>
        </authorList>
    </citation>
    <scope>NUCLEOTIDE SEQUENCE [LARGE SCALE GENOMIC DNA]</scope>
    <source>
        <strain evidence="3">CBS 9802 / IAM 14324 / JCM 22182 / KY 12970</strain>
    </source>
</reference>
<dbReference type="STRING" id="764103.G7DV52"/>
<gene>
    <name evidence="2" type="primary">Mo01114</name>
    <name evidence="2" type="ORF">E5Q_01114</name>
</gene>
<feature type="compositionally biased region" description="Polar residues" evidence="1">
    <location>
        <begin position="26"/>
        <end position="36"/>
    </location>
</feature>
<accession>G7DV52</accession>
<feature type="region of interest" description="Disordered" evidence="1">
    <location>
        <begin position="314"/>
        <end position="444"/>
    </location>
</feature>
<reference evidence="2 3" key="1">
    <citation type="journal article" date="2011" name="J. Gen. Appl. Microbiol.">
        <title>Draft genome sequencing of the enigmatic basidiomycete Mixia osmundae.</title>
        <authorList>
            <person name="Nishida H."/>
            <person name="Nagatsuka Y."/>
            <person name="Sugiyama J."/>
        </authorList>
    </citation>
    <scope>NUCLEOTIDE SEQUENCE [LARGE SCALE GENOMIC DNA]</scope>
    <source>
        <strain evidence="3">CBS 9802 / IAM 14324 / JCM 22182 / KY 12970</strain>
    </source>
</reference>
<proteinExistence type="predicted"/>
<evidence type="ECO:0000313" key="3">
    <source>
        <dbReference type="Proteomes" id="UP000009131"/>
    </source>
</evidence>
<feature type="compositionally biased region" description="Polar residues" evidence="1">
    <location>
        <begin position="1111"/>
        <end position="1120"/>
    </location>
</feature>
<feature type="region of interest" description="Disordered" evidence="1">
    <location>
        <begin position="480"/>
        <end position="509"/>
    </location>
</feature>
<dbReference type="RefSeq" id="XP_014564891.1">
    <property type="nucleotide sequence ID" value="XM_014709405.1"/>
</dbReference>
<feature type="region of interest" description="Disordered" evidence="1">
    <location>
        <begin position="1"/>
        <end position="36"/>
    </location>
</feature>
<feature type="region of interest" description="Disordered" evidence="1">
    <location>
        <begin position="146"/>
        <end position="173"/>
    </location>
</feature>
<evidence type="ECO:0000256" key="1">
    <source>
        <dbReference type="SAM" id="MobiDB-lite"/>
    </source>
</evidence>
<evidence type="ECO:0000313" key="2">
    <source>
        <dbReference type="EMBL" id="GAA94462.1"/>
    </source>
</evidence>